<dbReference type="EMBL" id="CAKOFQ010007630">
    <property type="protein sequence ID" value="CAH2005204.1"/>
    <property type="molecule type" value="Genomic_DNA"/>
</dbReference>
<name>A0A9P0M139_ACAOB</name>
<protein>
    <recommendedName>
        <fullName evidence="4">CHHC U11-48K-type domain-containing protein</fullName>
    </recommendedName>
</protein>
<organism evidence="5 6">
    <name type="scientific">Acanthoscelides obtectus</name>
    <name type="common">Bean weevil</name>
    <name type="synonym">Bruchus obtectus</name>
    <dbReference type="NCBI Taxonomy" id="200917"/>
    <lineage>
        <taxon>Eukaryota</taxon>
        <taxon>Metazoa</taxon>
        <taxon>Ecdysozoa</taxon>
        <taxon>Arthropoda</taxon>
        <taxon>Hexapoda</taxon>
        <taxon>Insecta</taxon>
        <taxon>Pterygota</taxon>
        <taxon>Neoptera</taxon>
        <taxon>Endopterygota</taxon>
        <taxon>Coleoptera</taxon>
        <taxon>Polyphaga</taxon>
        <taxon>Cucujiformia</taxon>
        <taxon>Chrysomeloidea</taxon>
        <taxon>Chrysomelidae</taxon>
        <taxon>Bruchinae</taxon>
        <taxon>Bruchini</taxon>
        <taxon>Acanthoscelides</taxon>
    </lineage>
</organism>
<evidence type="ECO:0000256" key="2">
    <source>
        <dbReference type="ARBA" id="ARBA00022771"/>
    </source>
</evidence>
<keyword evidence="1" id="KW-0479">Metal-binding</keyword>
<dbReference type="Proteomes" id="UP001152888">
    <property type="component" value="Unassembled WGS sequence"/>
</dbReference>
<dbReference type="AlphaFoldDB" id="A0A9P0M139"/>
<accession>A0A9P0M139</accession>
<evidence type="ECO:0000259" key="4">
    <source>
        <dbReference type="PROSITE" id="PS51800"/>
    </source>
</evidence>
<feature type="domain" description="CHHC U11-48K-type" evidence="4">
    <location>
        <begin position="7"/>
        <end position="34"/>
    </location>
</feature>
<reference evidence="5" key="1">
    <citation type="submission" date="2022-03" db="EMBL/GenBank/DDBJ databases">
        <authorList>
            <person name="Sayadi A."/>
        </authorList>
    </citation>
    <scope>NUCLEOTIDE SEQUENCE</scope>
</reference>
<dbReference type="Pfam" id="PF05253">
    <property type="entry name" value="zf-U11-48K"/>
    <property type="match status" value="2"/>
</dbReference>
<dbReference type="SUPFAM" id="SSF57667">
    <property type="entry name" value="beta-beta-alpha zinc fingers"/>
    <property type="match status" value="1"/>
</dbReference>
<keyword evidence="3" id="KW-0862">Zinc</keyword>
<keyword evidence="2" id="KW-0863">Zinc-finger</keyword>
<proteinExistence type="predicted"/>
<feature type="domain" description="CHHC U11-48K-type" evidence="4">
    <location>
        <begin position="39"/>
        <end position="66"/>
    </location>
</feature>
<dbReference type="OrthoDB" id="5839404at2759"/>
<evidence type="ECO:0000313" key="6">
    <source>
        <dbReference type="Proteomes" id="UP001152888"/>
    </source>
</evidence>
<gene>
    <name evidence="5" type="ORF">ACAOBT_LOCUS28412</name>
</gene>
<dbReference type="InterPro" id="IPR022776">
    <property type="entry name" value="TRM13/UPF0224_CHHC_Znf_dom"/>
</dbReference>
<sequence length="263" mass="30826">MNSAEELASCPYNACHRIQKKRFAAHLYKCKLQHPHIKLAICDFNSTHHMPEDELNYHHEHCPSRTSIEALIYKEEGESSNQYSIQNIIVDTDETWDKFNVQTYNAEEKCLKRGVLRKLDVAPPSKKKEFRDQERERIKNVENPICDTIETVIMDKNVIKENEARREKRIAALRDLIKRRHRTQNNVANLKIYDNYTENSRNEEPQMQEFERLKIVENGICDVISQNEGVNAENEQAKHAAKIVALKELIKRRISKHKVGLQP</sequence>
<keyword evidence="6" id="KW-1185">Reference proteome</keyword>
<evidence type="ECO:0000256" key="3">
    <source>
        <dbReference type="ARBA" id="ARBA00022833"/>
    </source>
</evidence>
<evidence type="ECO:0000313" key="5">
    <source>
        <dbReference type="EMBL" id="CAH2005204.1"/>
    </source>
</evidence>
<dbReference type="PROSITE" id="PS51800">
    <property type="entry name" value="ZF_CHHC_U11_48K"/>
    <property type="match status" value="2"/>
</dbReference>
<comment type="caution">
    <text evidence="5">The sequence shown here is derived from an EMBL/GenBank/DDBJ whole genome shotgun (WGS) entry which is preliminary data.</text>
</comment>
<dbReference type="GO" id="GO:0008270">
    <property type="term" value="F:zinc ion binding"/>
    <property type="evidence" value="ECO:0007669"/>
    <property type="project" value="UniProtKB-KW"/>
</dbReference>
<evidence type="ECO:0000256" key="1">
    <source>
        <dbReference type="ARBA" id="ARBA00022723"/>
    </source>
</evidence>
<dbReference type="InterPro" id="IPR036236">
    <property type="entry name" value="Znf_C2H2_sf"/>
</dbReference>